<evidence type="ECO:0000313" key="2">
    <source>
        <dbReference type="Proteomes" id="UP000644756"/>
    </source>
</evidence>
<comment type="caution">
    <text evidence="1">The sequence shown here is derived from an EMBL/GenBank/DDBJ whole genome shotgun (WGS) entry which is preliminary data.</text>
</comment>
<evidence type="ECO:0008006" key="3">
    <source>
        <dbReference type="Google" id="ProtNLM"/>
    </source>
</evidence>
<keyword evidence="2" id="KW-1185">Reference proteome</keyword>
<dbReference type="AlphaFoldDB" id="A0A917FTA2"/>
<reference evidence="1" key="1">
    <citation type="journal article" date="2014" name="Int. J. Syst. Evol. Microbiol.">
        <title>Complete genome sequence of Corynebacterium casei LMG S-19264T (=DSM 44701T), isolated from a smear-ripened cheese.</title>
        <authorList>
            <consortium name="US DOE Joint Genome Institute (JGI-PGF)"/>
            <person name="Walter F."/>
            <person name="Albersmeier A."/>
            <person name="Kalinowski J."/>
            <person name="Ruckert C."/>
        </authorList>
    </citation>
    <scope>NUCLEOTIDE SEQUENCE</scope>
    <source>
        <strain evidence="1">CGMCC 1.12987</strain>
    </source>
</reference>
<dbReference type="RefSeq" id="WP_188530651.1">
    <property type="nucleotide sequence ID" value="NZ_BMGR01000004.1"/>
</dbReference>
<dbReference type="Proteomes" id="UP000644756">
    <property type="component" value="Unassembled WGS sequence"/>
</dbReference>
<proteinExistence type="predicted"/>
<organism evidence="1 2">
    <name type="scientific">Paenibacillus abyssi</name>
    <dbReference type="NCBI Taxonomy" id="1340531"/>
    <lineage>
        <taxon>Bacteria</taxon>
        <taxon>Bacillati</taxon>
        <taxon>Bacillota</taxon>
        <taxon>Bacilli</taxon>
        <taxon>Bacillales</taxon>
        <taxon>Paenibacillaceae</taxon>
        <taxon>Paenibacillus</taxon>
    </lineage>
</organism>
<name>A0A917FTA2_9BACL</name>
<protein>
    <recommendedName>
        <fullName evidence="3">Transposase IS4-like domain-containing protein</fullName>
    </recommendedName>
</protein>
<gene>
    <name evidence="1" type="ORF">GCM10010916_16130</name>
</gene>
<dbReference type="EMBL" id="BMGR01000004">
    <property type="protein sequence ID" value="GGF99657.1"/>
    <property type="molecule type" value="Genomic_DNA"/>
</dbReference>
<reference evidence="1" key="2">
    <citation type="submission" date="2020-09" db="EMBL/GenBank/DDBJ databases">
        <authorList>
            <person name="Sun Q."/>
            <person name="Zhou Y."/>
        </authorList>
    </citation>
    <scope>NUCLEOTIDE SEQUENCE</scope>
    <source>
        <strain evidence="1">CGMCC 1.12987</strain>
    </source>
</reference>
<sequence>MIISDAGYGSEENDAYMETENVTAIVKYNTYHKEHTCAWKTDIRKIDVCTNRKAYSAKSTRN</sequence>
<evidence type="ECO:0000313" key="1">
    <source>
        <dbReference type="EMBL" id="GGF99657.1"/>
    </source>
</evidence>
<accession>A0A917FTA2</accession>